<evidence type="ECO:0000256" key="8">
    <source>
        <dbReference type="ARBA" id="ARBA00022962"/>
    </source>
</evidence>
<comment type="function">
    <text evidence="1 9">Catalyzes the synthesis of GMP from XMP.</text>
</comment>
<feature type="active site" description="Nucleophile" evidence="9">
    <location>
        <position position="79"/>
    </location>
</feature>
<dbReference type="PROSITE" id="PS51273">
    <property type="entry name" value="GATASE_TYPE_1"/>
    <property type="match status" value="1"/>
</dbReference>
<dbReference type="PANTHER" id="PTHR11922">
    <property type="entry name" value="GMP SYNTHASE-RELATED"/>
    <property type="match status" value="1"/>
</dbReference>
<keyword evidence="7 9" id="KW-0067">ATP-binding</keyword>
<dbReference type="GO" id="GO:0003921">
    <property type="term" value="F:GMP synthase activity"/>
    <property type="evidence" value="ECO:0007669"/>
    <property type="project" value="InterPro"/>
</dbReference>
<feature type="domain" description="GMPS ATP-PPase" evidence="11">
    <location>
        <begin position="205"/>
        <end position="395"/>
    </location>
</feature>
<sequence>MTEKILILDFGSQYTQLIARAVREANVYCEIIPYHKSIEFDPSLKGIILSGSPFSVNDANAPVVDIATLHGRLPVLGVCYGAQLTAKQFGGRVANSSKREYGRALLHKQKDSVLLKDVTELSQVWMSHADTILDLPAGFEVLANTENIPYAAFKKGAATGNGTAGAEGEQPLYCLQFHPEVYHSIEGKKIIRNFLVNVCGCKQDWTPAHFVSDTVAALQKQIGQRKVIMALSGGVDSTVAATLIHKAIGDRLMGIFVDNGVLRKDEFEQVLSTYRQIGLNVKGVDAKNLFYSQLAGKSDPEAKRKTIGRLFIEVFQDEAKKVEGVELLGQGTIYPDVIESVSVHGPSVTIKSHHNVGGLPEKMHLELVEPLRFLFKDEVRRVGAELGIPDDLLQRHPFPGPGLAIRILGEVTEEKVRLLQEADHIYIKGLKDHHLYSTVWQAGAILLPVKSVGVMGDERTYEFTVALRAVTSVDGMTADWAHLPYTFLADISNDIINSVKGINRVVYDISSKPPATIEWE</sequence>
<dbReference type="InterPro" id="IPR022310">
    <property type="entry name" value="NAD/GMP_synthase"/>
</dbReference>
<evidence type="ECO:0000313" key="12">
    <source>
        <dbReference type="EMBL" id="GGB04650.1"/>
    </source>
</evidence>
<dbReference type="PANTHER" id="PTHR11922:SF2">
    <property type="entry name" value="GMP SYNTHASE [GLUTAMINE-HYDROLYZING]"/>
    <property type="match status" value="1"/>
</dbReference>
<dbReference type="AlphaFoldDB" id="A0A8J2UEA4"/>
<evidence type="ECO:0000313" key="13">
    <source>
        <dbReference type="Proteomes" id="UP000607559"/>
    </source>
</evidence>
<organism evidence="12 13">
    <name type="scientific">Puia dinghuensis</name>
    <dbReference type="NCBI Taxonomy" id="1792502"/>
    <lineage>
        <taxon>Bacteria</taxon>
        <taxon>Pseudomonadati</taxon>
        <taxon>Bacteroidota</taxon>
        <taxon>Chitinophagia</taxon>
        <taxon>Chitinophagales</taxon>
        <taxon>Chitinophagaceae</taxon>
        <taxon>Puia</taxon>
    </lineage>
</organism>
<dbReference type="HAMAP" id="MF_00344">
    <property type="entry name" value="GMP_synthase"/>
    <property type="match status" value="1"/>
</dbReference>
<keyword evidence="4 9" id="KW-0547">Nucleotide-binding</keyword>
<keyword evidence="3 9" id="KW-0436">Ligase</keyword>
<dbReference type="RefSeq" id="WP_188933029.1">
    <property type="nucleotide sequence ID" value="NZ_BMJC01000003.1"/>
</dbReference>
<dbReference type="EMBL" id="BMJC01000003">
    <property type="protein sequence ID" value="GGB04650.1"/>
    <property type="molecule type" value="Genomic_DNA"/>
</dbReference>
<name>A0A8J2UEA4_9BACT</name>
<dbReference type="NCBIfam" id="TIGR00888">
    <property type="entry name" value="guaA_Nterm"/>
    <property type="match status" value="1"/>
</dbReference>
<dbReference type="InterPro" id="IPR022955">
    <property type="entry name" value="GMP_synthase"/>
</dbReference>
<dbReference type="InterPro" id="IPR001674">
    <property type="entry name" value="GMP_synth_C"/>
</dbReference>
<dbReference type="SUPFAM" id="SSF52317">
    <property type="entry name" value="Class I glutamine amidotransferase-like"/>
    <property type="match status" value="1"/>
</dbReference>
<evidence type="ECO:0000256" key="10">
    <source>
        <dbReference type="PROSITE-ProRule" id="PRU00886"/>
    </source>
</evidence>
<dbReference type="InterPro" id="IPR017926">
    <property type="entry name" value="GATASE"/>
</dbReference>
<keyword evidence="6 9" id="KW-0658">Purine biosynthesis</keyword>
<evidence type="ECO:0000256" key="2">
    <source>
        <dbReference type="ARBA" id="ARBA00005153"/>
    </source>
</evidence>
<dbReference type="PROSITE" id="PS51553">
    <property type="entry name" value="GMPS_ATP_PPASE"/>
    <property type="match status" value="1"/>
</dbReference>
<comment type="caution">
    <text evidence="12">The sequence shown here is derived from an EMBL/GenBank/DDBJ whole genome shotgun (WGS) entry which is preliminary data.</text>
</comment>
<dbReference type="Gene3D" id="3.40.50.620">
    <property type="entry name" value="HUPs"/>
    <property type="match status" value="1"/>
</dbReference>
<keyword evidence="13" id="KW-1185">Reference proteome</keyword>
<evidence type="ECO:0000259" key="11">
    <source>
        <dbReference type="PROSITE" id="PS51553"/>
    </source>
</evidence>
<dbReference type="NCBIfam" id="TIGR00884">
    <property type="entry name" value="guaA_Cterm"/>
    <property type="match status" value="1"/>
</dbReference>
<feature type="active site" evidence="9">
    <location>
        <position position="178"/>
    </location>
</feature>
<keyword evidence="5 9" id="KW-0332">GMP biosynthesis</keyword>
<dbReference type="SUPFAM" id="SSF52402">
    <property type="entry name" value="Adenine nucleotide alpha hydrolases-like"/>
    <property type="match status" value="1"/>
</dbReference>
<evidence type="ECO:0000256" key="9">
    <source>
        <dbReference type="HAMAP-Rule" id="MF_00344"/>
    </source>
</evidence>
<gene>
    <name evidence="12" type="primary">guaA1</name>
    <name evidence="9" type="synonym">guaA</name>
    <name evidence="12" type="ORF">GCM10011511_29930</name>
</gene>
<feature type="active site" evidence="9">
    <location>
        <position position="180"/>
    </location>
</feature>
<feature type="binding site" evidence="10">
    <location>
        <begin position="232"/>
        <end position="238"/>
    </location>
    <ligand>
        <name>ATP</name>
        <dbReference type="ChEBI" id="CHEBI:30616"/>
    </ligand>
</feature>
<evidence type="ECO:0000256" key="1">
    <source>
        <dbReference type="ARBA" id="ARBA00002332"/>
    </source>
</evidence>
<dbReference type="Gene3D" id="3.40.50.880">
    <property type="match status" value="1"/>
</dbReference>
<keyword evidence="8 9" id="KW-0315">Glutamine amidotransferase</keyword>
<dbReference type="InterPro" id="IPR014729">
    <property type="entry name" value="Rossmann-like_a/b/a_fold"/>
</dbReference>
<comment type="pathway">
    <text evidence="2 9">Purine metabolism; GMP biosynthesis; GMP from XMP (L-Gln route): step 1/1.</text>
</comment>
<evidence type="ECO:0000256" key="3">
    <source>
        <dbReference type="ARBA" id="ARBA00022598"/>
    </source>
</evidence>
<dbReference type="Pfam" id="PF02540">
    <property type="entry name" value="NAD_synthase"/>
    <property type="match status" value="1"/>
</dbReference>
<dbReference type="InterPro" id="IPR025777">
    <property type="entry name" value="GMPS_ATP_PPase_dom"/>
</dbReference>
<protein>
    <recommendedName>
        <fullName evidence="9">GMP synthase [glutamine-hydrolyzing]</fullName>
        <ecNumber evidence="9">6.3.5.2</ecNumber>
    </recommendedName>
    <alternativeName>
        <fullName evidence="9">GMP synthetase</fullName>
    </alternativeName>
    <alternativeName>
        <fullName evidence="9">Glutamine amidotransferase</fullName>
    </alternativeName>
</protein>
<comment type="subunit">
    <text evidence="9">Homodimer.</text>
</comment>
<dbReference type="FunFam" id="3.30.300.10:FF:000002">
    <property type="entry name" value="GMP synthase [glutamine-hydrolyzing]"/>
    <property type="match status" value="1"/>
</dbReference>
<dbReference type="NCBIfam" id="NF000848">
    <property type="entry name" value="PRK00074.1"/>
    <property type="match status" value="1"/>
</dbReference>
<dbReference type="Pfam" id="PF00117">
    <property type="entry name" value="GATase"/>
    <property type="match status" value="1"/>
</dbReference>
<dbReference type="EC" id="6.3.5.2" evidence="9"/>
<evidence type="ECO:0000256" key="4">
    <source>
        <dbReference type="ARBA" id="ARBA00022741"/>
    </source>
</evidence>
<dbReference type="GO" id="GO:0005829">
    <property type="term" value="C:cytosol"/>
    <property type="evidence" value="ECO:0007669"/>
    <property type="project" value="TreeGrafter"/>
</dbReference>
<dbReference type="CDD" id="cd01997">
    <property type="entry name" value="GMP_synthase_C"/>
    <property type="match status" value="1"/>
</dbReference>
<accession>A0A8J2UEA4</accession>
<evidence type="ECO:0000256" key="6">
    <source>
        <dbReference type="ARBA" id="ARBA00022755"/>
    </source>
</evidence>
<evidence type="ECO:0000256" key="7">
    <source>
        <dbReference type="ARBA" id="ARBA00022840"/>
    </source>
</evidence>
<dbReference type="Proteomes" id="UP000607559">
    <property type="component" value="Unassembled WGS sequence"/>
</dbReference>
<dbReference type="InterPro" id="IPR004739">
    <property type="entry name" value="GMP_synth_GATase"/>
</dbReference>
<dbReference type="UniPathway" id="UPA00189">
    <property type="reaction ID" value="UER00296"/>
</dbReference>
<comment type="catalytic activity">
    <reaction evidence="9">
        <text>XMP + L-glutamine + ATP + H2O = GMP + L-glutamate + AMP + diphosphate + 2 H(+)</text>
        <dbReference type="Rhea" id="RHEA:11680"/>
        <dbReference type="ChEBI" id="CHEBI:15377"/>
        <dbReference type="ChEBI" id="CHEBI:15378"/>
        <dbReference type="ChEBI" id="CHEBI:29985"/>
        <dbReference type="ChEBI" id="CHEBI:30616"/>
        <dbReference type="ChEBI" id="CHEBI:33019"/>
        <dbReference type="ChEBI" id="CHEBI:57464"/>
        <dbReference type="ChEBI" id="CHEBI:58115"/>
        <dbReference type="ChEBI" id="CHEBI:58359"/>
        <dbReference type="ChEBI" id="CHEBI:456215"/>
        <dbReference type="EC" id="6.3.5.2"/>
    </reaction>
</comment>
<dbReference type="Gene3D" id="3.30.300.10">
    <property type="match status" value="1"/>
</dbReference>
<evidence type="ECO:0000256" key="5">
    <source>
        <dbReference type="ARBA" id="ARBA00022749"/>
    </source>
</evidence>
<dbReference type="FunFam" id="3.40.50.620:FF:000001">
    <property type="entry name" value="GMP synthase [glutamine-hydrolyzing]"/>
    <property type="match status" value="1"/>
</dbReference>
<dbReference type="Pfam" id="PF00958">
    <property type="entry name" value="GMP_synt_C"/>
    <property type="match status" value="1"/>
</dbReference>
<dbReference type="InterPro" id="IPR029062">
    <property type="entry name" value="Class_I_gatase-like"/>
</dbReference>
<dbReference type="SUPFAM" id="SSF54810">
    <property type="entry name" value="GMP synthetase C-terminal dimerisation domain"/>
    <property type="match status" value="1"/>
</dbReference>
<reference evidence="12" key="1">
    <citation type="journal article" date="2014" name="Int. J. Syst. Evol. Microbiol.">
        <title>Complete genome sequence of Corynebacterium casei LMG S-19264T (=DSM 44701T), isolated from a smear-ripened cheese.</title>
        <authorList>
            <consortium name="US DOE Joint Genome Institute (JGI-PGF)"/>
            <person name="Walter F."/>
            <person name="Albersmeier A."/>
            <person name="Kalinowski J."/>
            <person name="Ruckert C."/>
        </authorList>
    </citation>
    <scope>NUCLEOTIDE SEQUENCE</scope>
    <source>
        <strain evidence="12">CGMCC 1.15448</strain>
    </source>
</reference>
<proteinExistence type="inferred from homology"/>
<reference evidence="12" key="2">
    <citation type="submission" date="2020-09" db="EMBL/GenBank/DDBJ databases">
        <authorList>
            <person name="Sun Q."/>
            <person name="Zhou Y."/>
        </authorList>
    </citation>
    <scope>NUCLEOTIDE SEQUENCE</scope>
    <source>
        <strain evidence="12">CGMCC 1.15448</strain>
    </source>
</reference>
<dbReference type="FunFam" id="3.40.50.880:FF:000001">
    <property type="entry name" value="GMP synthase [glutamine-hydrolyzing]"/>
    <property type="match status" value="1"/>
</dbReference>
<dbReference type="GO" id="GO:0005524">
    <property type="term" value="F:ATP binding"/>
    <property type="evidence" value="ECO:0007669"/>
    <property type="project" value="UniProtKB-UniRule"/>
</dbReference>
<dbReference type="CDD" id="cd01742">
    <property type="entry name" value="GATase1_GMP_Synthase"/>
    <property type="match status" value="1"/>
</dbReference>